<comment type="caution">
    <text evidence="2">The sequence shown here is derived from an EMBL/GenBank/DDBJ whole genome shotgun (WGS) entry which is preliminary data.</text>
</comment>
<evidence type="ECO:0000259" key="1">
    <source>
        <dbReference type="Pfam" id="PF13468"/>
    </source>
</evidence>
<sequence length="213" mass="23192">MPTLDHLTVIAPTLADGVAHVRGCLGIEMPYGRQHPDMGTHNHLLKLGEDVYLEVIATDPAAPRPAHARWFGLDDQTTVREAWLSGRRLRGWVARTQRMDAVLARHGHILGHKTELSAGAAPPYFFAIPPGGTLPAAGVAPSLIDRGQRPPPLAAMPDLGARLLRFAIEHPDPAMVQDLYATLEIANPPQVHRGDTVRYRAEIETPGGLKTLY</sequence>
<evidence type="ECO:0000313" key="3">
    <source>
        <dbReference type="Proteomes" id="UP000575083"/>
    </source>
</evidence>
<feature type="domain" description="Glyoxalase-like" evidence="1">
    <location>
        <begin position="4"/>
        <end position="183"/>
    </location>
</feature>
<dbReference type="Pfam" id="PF13468">
    <property type="entry name" value="Glyoxalase_3"/>
    <property type="match status" value="1"/>
</dbReference>
<reference evidence="2 3" key="1">
    <citation type="submission" date="2020-08" db="EMBL/GenBank/DDBJ databases">
        <title>Functional genomics of gut bacteria from endangered species of beetles.</title>
        <authorList>
            <person name="Carlos-Shanley C."/>
        </authorList>
    </citation>
    <scope>NUCLEOTIDE SEQUENCE [LARGE SCALE GENOMIC DNA]</scope>
    <source>
        <strain evidence="2 3">S00198</strain>
    </source>
</reference>
<protein>
    <recommendedName>
        <fullName evidence="1">Glyoxalase-like domain-containing protein</fullName>
    </recommendedName>
</protein>
<proteinExistence type="predicted"/>
<evidence type="ECO:0000313" key="2">
    <source>
        <dbReference type="EMBL" id="MBB6563890.1"/>
    </source>
</evidence>
<dbReference type="Gene3D" id="3.10.180.10">
    <property type="entry name" value="2,3-Dihydroxybiphenyl 1,2-Dioxygenase, domain 1"/>
    <property type="match status" value="1"/>
</dbReference>
<dbReference type="EMBL" id="JACHLK010000024">
    <property type="protein sequence ID" value="MBB6563890.1"/>
    <property type="molecule type" value="Genomic_DNA"/>
</dbReference>
<dbReference type="AlphaFoldDB" id="A0A7X0PKZ4"/>
<gene>
    <name evidence="2" type="ORF">HNP48_006616</name>
</gene>
<dbReference type="RefSeq" id="WP_184865354.1">
    <property type="nucleotide sequence ID" value="NZ_JACHLK010000024.1"/>
</dbReference>
<name>A0A7X0PKZ4_9BURK</name>
<organism evidence="2 3">
    <name type="scientific">Acidovorax soli</name>
    <dbReference type="NCBI Taxonomy" id="592050"/>
    <lineage>
        <taxon>Bacteria</taxon>
        <taxon>Pseudomonadati</taxon>
        <taxon>Pseudomonadota</taxon>
        <taxon>Betaproteobacteria</taxon>
        <taxon>Burkholderiales</taxon>
        <taxon>Comamonadaceae</taxon>
        <taxon>Acidovorax</taxon>
    </lineage>
</organism>
<dbReference type="InterPro" id="IPR025870">
    <property type="entry name" value="Glyoxalase-like_dom"/>
</dbReference>
<dbReference type="InterPro" id="IPR029068">
    <property type="entry name" value="Glyas_Bleomycin-R_OHBP_Dase"/>
</dbReference>
<accession>A0A7X0PKZ4</accession>
<keyword evidence="3" id="KW-1185">Reference proteome</keyword>
<dbReference type="Proteomes" id="UP000575083">
    <property type="component" value="Unassembled WGS sequence"/>
</dbReference>